<evidence type="ECO:0000313" key="1">
    <source>
        <dbReference type="EMBL" id="KMQ66236.1"/>
    </source>
</evidence>
<gene>
    <name evidence="1" type="ORF">ACM46_01395</name>
</gene>
<dbReference type="STRING" id="558151.ACM46_01395"/>
<proteinExistence type="predicted"/>
<comment type="caution">
    <text evidence="1">The sequence shown here is derived from an EMBL/GenBank/DDBJ whole genome shotgun (WGS) entry which is preliminary data.</text>
</comment>
<name>A0A0J7IJQ7_9FLAO</name>
<dbReference type="PATRIC" id="fig|558151.6.peg.288"/>
<dbReference type="Proteomes" id="UP000036261">
    <property type="component" value="Unassembled WGS sequence"/>
</dbReference>
<keyword evidence="2" id="KW-1185">Reference proteome</keyword>
<accession>A0A0J7IJQ7</accession>
<sequence>MIEDITIKSSFYFHNEKLAKKCTETQSEKRLFIKLNMQLRLILESKQEYRKAFYWEFIKK</sequence>
<evidence type="ECO:0000313" key="2">
    <source>
        <dbReference type="Proteomes" id="UP000036261"/>
    </source>
</evidence>
<organism evidence="1 2">
    <name type="scientific">Chryseobacterium angstadtii</name>
    <dbReference type="NCBI Taxonomy" id="558151"/>
    <lineage>
        <taxon>Bacteria</taxon>
        <taxon>Pseudomonadati</taxon>
        <taxon>Bacteroidota</taxon>
        <taxon>Flavobacteriia</taxon>
        <taxon>Flavobacteriales</taxon>
        <taxon>Weeksellaceae</taxon>
        <taxon>Chryseobacterium group</taxon>
        <taxon>Chryseobacterium</taxon>
    </lineage>
</organism>
<reference evidence="1 2" key="1">
    <citation type="journal article" date="2013" name="Int. J. Syst. Evol. Microbiol.">
        <title>Chryseobacterium angstadtii sp. nov., isolated from a newt tank.</title>
        <authorList>
            <person name="Kirk K.E."/>
            <person name="Hoffman J.A."/>
            <person name="Smith K.A."/>
            <person name="Strahan B.L."/>
            <person name="Failor K.C."/>
            <person name="Krebs J.E."/>
            <person name="Gale A.N."/>
            <person name="Do T.D."/>
            <person name="Sontag T.C."/>
            <person name="Batties A.M."/>
            <person name="Mistiszyn K."/>
            <person name="Newman J.D."/>
        </authorList>
    </citation>
    <scope>NUCLEOTIDE SEQUENCE [LARGE SCALE GENOMIC DNA]</scope>
    <source>
        <strain evidence="1 2">KM</strain>
    </source>
</reference>
<protein>
    <submittedName>
        <fullName evidence="1">Uncharacterized protein</fullName>
    </submittedName>
</protein>
<dbReference type="AlphaFoldDB" id="A0A0J7IJQ7"/>
<dbReference type="EMBL" id="LFND01000001">
    <property type="protein sequence ID" value="KMQ66236.1"/>
    <property type="molecule type" value="Genomic_DNA"/>
</dbReference>